<dbReference type="Gene3D" id="2.160.10.10">
    <property type="entry name" value="Hexapeptide repeat proteins"/>
    <property type="match status" value="1"/>
</dbReference>
<evidence type="ECO:0000256" key="4">
    <source>
        <dbReference type="ARBA" id="ARBA00023315"/>
    </source>
</evidence>
<organism evidence="5 6">
    <name type="scientific">Acidisoma silvae</name>
    <dbReference type="NCBI Taxonomy" id="2802396"/>
    <lineage>
        <taxon>Bacteria</taxon>
        <taxon>Pseudomonadati</taxon>
        <taxon>Pseudomonadota</taxon>
        <taxon>Alphaproteobacteria</taxon>
        <taxon>Acetobacterales</taxon>
        <taxon>Acidocellaceae</taxon>
        <taxon>Acidisoma</taxon>
    </lineage>
</organism>
<dbReference type="Pfam" id="PF00132">
    <property type="entry name" value="Hexapep"/>
    <property type="match status" value="1"/>
</dbReference>
<name>A0A963YUG3_9PROT</name>
<dbReference type="InterPro" id="IPR050179">
    <property type="entry name" value="Trans_hexapeptide_repeat"/>
</dbReference>
<keyword evidence="3" id="KW-0677">Repeat</keyword>
<dbReference type="Proteomes" id="UP000708298">
    <property type="component" value="Unassembled WGS sequence"/>
</dbReference>
<dbReference type="SUPFAM" id="SSF51161">
    <property type="entry name" value="Trimeric LpxA-like enzymes"/>
    <property type="match status" value="1"/>
</dbReference>
<keyword evidence="6" id="KW-1185">Reference proteome</keyword>
<evidence type="ECO:0000313" key="6">
    <source>
        <dbReference type="Proteomes" id="UP000708298"/>
    </source>
</evidence>
<protein>
    <submittedName>
        <fullName evidence="5">CatB-related O-acetyltransferase</fullName>
    </submittedName>
</protein>
<dbReference type="InterPro" id="IPR011004">
    <property type="entry name" value="Trimer_LpxA-like_sf"/>
</dbReference>
<evidence type="ECO:0000256" key="3">
    <source>
        <dbReference type="ARBA" id="ARBA00022737"/>
    </source>
</evidence>
<evidence type="ECO:0000256" key="2">
    <source>
        <dbReference type="ARBA" id="ARBA00022679"/>
    </source>
</evidence>
<dbReference type="InterPro" id="IPR001451">
    <property type="entry name" value="Hexapep"/>
</dbReference>
<dbReference type="EMBL" id="JAESVB010000012">
    <property type="protein sequence ID" value="MCB8877297.1"/>
    <property type="molecule type" value="Genomic_DNA"/>
</dbReference>
<evidence type="ECO:0000313" key="5">
    <source>
        <dbReference type="EMBL" id="MCB8877297.1"/>
    </source>
</evidence>
<accession>A0A963YUG3</accession>
<keyword evidence="4" id="KW-0012">Acyltransferase</keyword>
<dbReference type="AlphaFoldDB" id="A0A963YUG3"/>
<keyword evidence="2" id="KW-0808">Transferase</keyword>
<reference evidence="5" key="2">
    <citation type="submission" date="2021-01" db="EMBL/GenBank/DDBJ databases">
        <authorList>
            <person name="Mieszkin S."/>
            <person name="Pouder E."/>
            <person name="Alain K."/>
        </authorList>
    </citation>
    <scope>NUCLEOTIDE SEQUENCE</scope>
    <source>
        <strain evidence="5">HW T2.11</strain>
    </source>
</reference>
<dbReference type="PANTHER" id="PTHR43300">
    <property type="entry name" value="ACETYLTRANSFERASE"/>
    <property type="match status" value="1"/>
</dbReference>
<dbReference type="PROSITE" id="PS00101">
    <property type="entry name" value="HEXAPEP_TRANSFERASES"/>
    <property type="match status" value="1"/>
</dbReference>
<comment type="similarity">
    <text evidence="1">Belongs to the transferase hexapeptide repeat family.</text>
</comment>
<sequence length="207" mass="22440">MGAFSYAVSGFFSEVRIGRYCSFGENVQVGRGAHPTDWLSTSPVFYAYQGNMLEVGHDFDGAAEYHAFRPGPPGDIAVRNARTVNDFLAKTTIGHDVWIGHGAFLAQGITVGNGAVIAGAAVVTKDVPPYAIVGGNPAQVLRMRFSFAQCAALERLAWWRFAPWQINTIPFANIDRAITQLEERLPGLTPYEPARVHIGTLASQTAE</sequence>
<proteinExistence type="inferred from homology"/>
<dbReference type="PANTHER" id="PTHR43300:SF11">
    <property type="entry name" value="ACETYLTRANSFERASE RV3034C-RELATED"/>
    <property type="match status" value="1"/>
</dbReference>
<dbReference type="GO" id="GO:0016746">
    <property type="term" value="F:acyltransferase activity"/>
    <property type="evidence" value="ECO:0007669"/>
    <property type="project" value="UniProtKB-KW"/>
</dbReference>
<comment type="caution">
    <text evidence="5">The sequence shown here is derived from an EMBL/GenBank/DDBJ whole genome shotgun (WGS) entry which is preliminary data.</text>
</comment>
<dbReference type="CDD" id="cd03349">
    <property type="entry name" value="LbH_XAT"/>
    <property type="match status" value="1"/>
</dbReference>
<gene>
    <name evidence="5" type="ORF">ASILVAE211_19020</name>
</gene>
<evidence type="ECO:0000256" key="1">
    <source>
        <dbReference type="ARBA" id="ARBA00007274"/>
    </source>
</evidence>
<reference evidence="5" key="1">
    <citation type="journal article" date="2021" name="Microorganisms">
        <title>Acidisoma silvae sp. nov. and Acidisomacellulosilytica sp. nov., Two Acidophilic Bacteria Isolated from Decaying Wood, Hydrolyzing Cellulose and Producing Poly-3-hydroxybutyrate.</title>
        <authorList>
            <person name="Mieszkin S."/>
            <person name="Pouder E."/>
            <person name="Uroz S."/>
            <person name="Simon-Colin C."/>
            <person name="Alain K."/>
        </authorList>
    </citation>
    <scope>NUCLEOTIDE SEQUENCE</scope>
    <source>
        <strain evidence="5">HW T2.11</strain>
    </source>
</reference>
<dbReference type="InterPro" id="IPR018357">
    <property type="entry name" value="Hexapep_transf_CS"/>
</dbReference>